<dbReference type="PROSITE" id="PS51000">
    <property type="entry name" value="HTH_DEOR_2"/>
    <property type="match status" value="1"/>
</dbReference>
<dbReference type="InterPro" id="IPR028082">
    <property type="entry name" value="Peripla_BP_I"/>
</dbReference>
<dbReference type="SMART" id="SM00420">
    <property type="entry name" value="HTH_DEOR"/>
    <property type="match status" value="1"/>
</dbReference>
<dbReference type="RefSeq" id="WP_381178891.1">
    <property type="nucleotide sequence ID" value="NZ_JBHSFK010000021.1"/>
</dbReference>
<dbReference type="InterPro" id="IPR036388">
    <property type="entry name" value="WH-like_DNA-bd_sf"/>
</dbReference>
<proteinExistence type="predicted"/>
<dbReference type="PRINTS" id="PR00037">
    <property type="entry name" value="HTHLACR"/>
</dbReference>
<evidence type="ECO:0000256" key="1">
    <source>
        <dbReference type="ARBA" id="ARBA00023015"/>
    </source>
</evidence>
<dbReference type="Gene3D" id="3.40.50.2300">
    <property type="match status" value="2"/>
</dbReference>
<dbReference type="Pfam" id="PF08220">
    <property type="entry name" value="HTH_DeoR"/>
    <property type="match status" value="1"/>
</dbReference>
<evidence type="ECO:0000256" key="2">
    <source>
        <dbReference type="ARBA" id="ARBA00023125"/>
    </source>
</evidence>
<dbReference type="PROSITE" id="PS00894">
    <property type="entry name" value="HTH_DEOR_1"/>
    <property type="match status" value="1"/>
</dbReference>
<dbReference type="SUPFAM" id="SSF46785">
    <property type="entry name" value="Winged helix' DNA-binding domain"/>
    <property type="match status" value="1"/>
</dbReference>
<keyword evidence="7" id="KW-1185">Reference proteome</keyword>
<feature type="compositionally biased region" description="Low complexity" evidence="4">
    <location>
        <begin position="78"/>
        <end position="88"/>
    </location>
</feature>
<dbReference type="Pfam" id="PF13377">
    <property type="entry name" value="Peripla_BP_3"/>
    <property type="match status" value="1"/>
</dbReference>
<evidence type="ECO:0000313" key="7">
    <source>
        <dbReference type="Proteomes" id="UP001595839"/>
    </source>
</evidence>
<dbReference type="InterPro" id="IPR036390">
    <property type="entry name" value="WH_DNA-bd_sf"/>
</dbReference>
<dbReference type="SUPFAM" id="SSF53822">
    <property type="entry name" value="Periplasmic binding protein-like I"/>
    <property type="match status" value="1"/>
</dbReference>
<dbReference type="InterPro" id="IPR018356">
    <property type="entry name" value="Tscrpt_reg_HTH_DeoR_CS"/>
</dbReference>
<dbReference type="PANTHER" id="PTHR30146:SF109">
    <property type="entry name" value="HTH-TYPE TRANSCRIPTIONAL REGULATOR GALS"/>
    <property type="match status" value="1"/>
</dbReference>
<organism evidence="6 7">
    <name type="scientific">Streptomyces vulcanius</name>
    <dbReference type="NCBI Taxonomy" id="1441876"/>
    <lineage>
        <taxon>Bacteria</taxon>
        <taxon>Bacillati</taxon>
        <taxon>Actinomycetota</taxon>
        <taxon>Actinomycetes</taxon>
        <taxon>Kitasatosporales</taxon>
        <taxon>Streptomycetaceae</taxon>
        <taxon>Streptomyces</taxon>
    </lineage>
</organism>
<name>A0ABV9AUD8_9ACTN</name>
<dbReference type="InterPro" id="IPR001034">
    <property type="entry name" value="DeoR_HTH"/>
</dbReference>
<sequence length="376" mass="40549">MSDILVAQRHELLVRQLEASDGLKVTELAARLDVSRATIRRDLLDLEAQGRVTRVRGGAVPTMPHPAGQPSEPRPVIAPSAAPRSDARATSAHTLGLLVPSARYYYPQVVAGVQTVATERGVRVVIGLSSYTYPNDVQQIEELAASGATGLLVASATGHTMPQEPFERLRAGGLPFVLMERQPYDRYAPCEFVATDHRQGAFAAVRHFMSLGHDRVALFTNGSPTAALLREGHEAAVRQLGLASGAPVLDSGRPRLDPEEATRLYDRFIKECLAAGTRAALVHSDHDAIELMRRMRSHGLRTPEELALIAYDDEIASLADVPLTAVAPPKHELGVQAARLLLDRLDAADPSAVPVRQLLIQPRLIVRSSCGAAARA</sequence>
<comment type="caution">
    <text evidence="6">The sequence shown here is derived from an EMBL/GenBank/DDBJ whole genome shotgun (WGS) entry which is preliminary data.</text>
</comment>
<protein>
    <submittedName>
        <fullName evidence="6">Substrate-binding domain-containing protein</fullName>
    </submittedName>
</protein>
<dbReference type="InterPro" id="IPR046335">
    <property type="entry name" value="LacI/GalR-like_sensor"/>
</dbReference>
<reference evidence="7" key="1">
    <citation type="journal article" date="2019" name="Int. J. Syst. Evol. Microbiol.">
        <title>The Global Catalogue of Microorganisms (GCM) 10K type strain sequencing project: providing services to taxonomists for standard genome sequencing and annotation.</title>
        <authorList>
            <consortium name="The Broad Institute Genomics Platform"/>
            <consortium name="The Broad Institute Genome Sequencing Center for Infectious Disease"/>
            <person name="Wu L."/>
            <person name="Ma J."/>
        </authorList>
    </citation>
    <scope>NUCLEOTIDE SEQUENCE [LARGE SCALE GENOMIC DNA]</scope>
    <source>
        <strain evidence="7">CGMCC 4.7177</strain>
    </source>
</reference>
<accession>A0ABV9AUD8</accession>
<dbReference type="Gene3D" id="1.10.10.10">
    <property type="entry name" value="Winged helix-like DNA-binding domain superfamily/Winged helix DNA-binding domain"/>
    <property type="match status" value="1"/>
</dbReference>
<keyword evidence="1" id="KW-0805">Transcription regulation</keyword>
<evidence type="ECO:0000259" key="5">
    <source>
        <dbReference type="PROSITE" id="PS51000"/>
    </source>
</evidence>
<keyword evidence="3" id="KW-0804">Transcription</keyword>
<dbReference type="Proteomes" id="UP001595839">
    <property type="component" value="Unassembled WGS sequence"/>
</dbReference>
<dbReference type="EMBL" id="JBHSFK010000021">
    <property type="protein sequence ID" value="MFC4503545.1"/>
    <property type="molecule type" value="Genomic_DNA"/>
</dbReference>
<gene>
    <name evidence="6" type="ORF">ACFPIH_29175</name>
</gene>
<dbReference type="PANTHER" id="PTHR30146">
    <property type="entry name" value="LACI-RELATED TRANSCRIPTIONAL REPRESSOR"/>
    <property type="match status" value="1"/>
</dbReference>
<evidence type="ECO:0000256" key="4">
    <source>
        <dbReference type="SAM" id="MobiDB-lite"/>
    </source>
</evidence>
<evidence type="ECO:0000313" key="6">
    <source>
        <dbReference type="EMBL" id="MFC4503545.1"/>
    </source>
</evidence>
<feature type="region of interest" description="Disordered" evidence="4">
    <location>
        <begin position="56"/>
        <end position="88"/>
    </location>
</feature>
<feature type="domain" description="HTH deoR-type" evidence="5">
    <location>
        <begin position="6"/>
        <end position="61"/>
    </location>
</feature>
<evidence type="ECO:0000256" key="3">
    <source>
        <dbReference type="ARBA" id="ARBA00023163"/>
    </source>
</evidence>
<keyword evidence="2" id="KW-0238">DNA-binding</keyword>